<evidence type="ECO:0000256" key="4">
    <source>
        <dbReference type="ARBA" id="ARBA00022729"/>
    </source>
</evidence>
<dbReference type="OrthoDB" id="6394136at2"/>
<dbReference type="Gene3D" id="2.60.220.10">
    <property type="entry name" value="Polysaccharide lyase family 8-like, C-terminal"/>
    <property type="match status" value="1"/>
</dbReference>
<dbReference type="InterPro" id="IPR012970">
    <property type="entry name" value="Lyase_8_alpha_N"/>
</dbReference>
<dbReference type="Proteomes" id="UP000184164">
    <property type="component" value="Unassembled WGS sequence"/>
</dbReference>
<evidence type="ECO:0000313" key="11">
    <source>
        <dbReference type="EMBL" id="SHE75088.1"/>
    </source>
</evidence>
<evidence type="ECO:0000259" key="10">
    <source>
        <dbReference type="Pfam" id="PF08124"/>
    </source>
</evidence>
<dbReference type="GO" id="GO:0016837">
    <property type="term" value="F:carbon-oxygen lyase activity, acting on polysaccharides"/>
    <property type="evidence" value="ECO:0007669"/>
    <property type="project" value="UniProtKB-ARBA"/>
</dbReference>
<dbReference type="InterPro" id="IPR008929">
    <property type="entry name" value="Chondroitin_lyas"/>
</dbReference>
<evidence type="ECO:0000256" key="7">
    <source>
        <dbReference type="SAM" id="SignalP"/>
    </source>
</evidence>
<evidence type="ECO:0000256" key="6">
    <source>
        <dbReference type="ARBA" id="ARBA00023239"/>
    </source>
</evidence>
<keyword evidence="5" id="KW-0106">Calcium</keyword>
<dbReference type="SUPFAM" id="SSF48230">
    <property type="entry name" value="Chondroitin AC/alginate lyase"/>
    <property type="match status" value="1"/>
</dbReference>
<dbReference type="STRING" id="1484053.SAMN05444274_102284"/>
<dbReference type="SUPFAM" id="SSF49863">
    <property type="entry name" value="Hyaluronate lyase-like, C-terminal domain"/>
    <property type="match status" value="1"/>
</dbReference>
<evidence type="ECO:0000259" key="8">
    <source>
        <dbReference type="Pfam" id="PF02278"/>
    </source>
</evidence>
<evidence type="ECO:0000256" key="3">
    <source>
        <dbReference type="ARBA" id="ARBA00011245"/>
    </source>
</evidence>
<dbReference type="SUPFAM" id="SSF74650">
    <property type="entry name" value="Galactose mutarotase-like"/>
    <property type="match status" value="1"/>
</dbReference>
<dbReference type="AlphaFoldDB" id="A0A1M4W1H6"/>
<dbReference type="GO" id="GO:0005576">
    <property type="term" value="C:extracellular region"/>
    <property type="evidence" value="ECO:0007669"/>
    <property type="project" value="InterPro"/>
</dbReference>
<proteinExistence type="inferred from homology"/>
<dbReference type="InterPro" id="IPR003159">
    <property type="entry name" value="Lyase_8_central_dom"/>
</dbReference>
<gene>
    <name evidence="11" type="ORF">SAMN05444274_102284</name>
</gene>
<keyword evidence="12" id="KW-1185">Reference proteome</keyword>
<evidence type="ECO:0000259" key="9">
    <source>
        <dbReference type="Pfam" id="PF02884"/>
    </source>
</evidence>
<feature type="signal peptide" evidence="7">
    <location>
        <begin position="1"/>
        <end position="22"/>
    </location>
</feature>
<comment type="subunit">
    <text evidence="3">Monomer.</text>
</comment>
<dbReference type="InterPro" id="IPR038970">
    <property type="entry name" value="Lyase_8"/>
</dbReference>
<dbReference type="Pfam" id="PF02278">
    <property type="entry name" value="Lyase_8"/>
    <property type="match status" value="1"/>
</dbReference>
<keyword evidence="4 7" id="KW-0732">Signal</keyword>
<evidence type="ECO:0000256" key="2">
    <source>
        <dbReference type="ARBA" id="ARBA00006699"/>
    </source>
</evidence>
<accession>A0A1M4W1H6</accession>
<evidence type="ECO:0000256" key="5">
    <source>
        <dbReference type="ARBA" id="ARBA00022837"/>
    </source>
</evidence>
<protein>
    <submittedName>
        <fullName evidence="11">Chondroitin AC lyase</fullName>
    </submittedName>
</protein>
<dbReference type="InterPro" id="IPR014718">
    <property type="entry name" value="GH-type_carb-bd"/>
</dbReference>
<dbReference type="PANTHER" id="PTHR38481:SF1">
    <property type="entry name" value="HYALURONATE LYASE"/>
    <property type="match status" value="1"/>
</dbReference>
<dbReference type="Pfam" id="PF08124">
    <property type="entry name" value="Lyase_8_N"/>
    <property type="match status" value="1"/>
</dbReference>
<dbReference type="EMBL" id="FQUM01000002">
    <property type="protein sequence ID" value="SHE75088.1"/>
    <property type="molecule type" value="Genomic_DNA"/>
</dbReference>
<dbReference type="PANTHER" id="PTHR38481">
    <property type="entry name" value="HYALURONATE LYASE"/>
    <property type="match status" value="1"/>
</dbReference>
<organism evidence="11 12">
    <name type="scientific">Mariniphaga anaerophila</name>
    <dbReference type="NCBI Taxonomy" id="1484053"/>
    <lineage>
        <taxon>Bacteria</taxon>
        <taxon>Pseudomonadati</taxon>
        <taxon>Bacteroidota</taxon>
        <taxon>Bacteroidia</taxon>
        <taxon>Marinilabiliales</taxon>
        <taxon>Prolixibacteraceae</taxon>
        <taxon>Mariniphaga</taxon>
    </lineage>
</organism>
<reference evidence="11 12" key="1">
    <citation type="submission" date="2016-11" db="EMBL/GenBank/DDBJ databases">
        <authorList>
            <person name="Jaros S."/>
            <person name="Januszkiewicz K."/>
            <person name="Wedrychowicz H."/>
        </authorList>
    </citation>
    <scope>NUCLEOTIDE SEQUENCE [LARGE SCALE GENOMIC DNA]</scope>
    <source>
        <strain evidence="11 12">DSM 26910</strain>
    </source>
</reference>
<comment type="cofactor">
    <cofactor evidence="1">
        <name>Ca(2+)</name>
        <dbReference type="ChEBI" id="CHEBI:29108"/>
    </cofactor>
</comment>
<dbReference type="InterPro" id="IPR011071">
    <property type="entry name" value="Lyase_8-like_C"/>
</dbReference>
<dbReference type="GO" id="GO:0030246">
    <property type="term" value="F:carbohydrate binding"/>
    <property type="evidence" value="ECO:0007669"/>
    <property type="project" value="InterPro"/>
</dbReference>
<comment type="similarity">
    <text evidence="2">Belongs to the polysaccharide lyase 8 family.</text>
</comment>
<dbReference type="InterPro" id="IPR011013">
    <property type="entry name" value="Gal_mutarotase_sf_dom"/>
</dbReference>
<sequence length="737" mass="83220">MTINLKPVALLFCLLLAHSAQSDDFVLIKQRVFQNLMETPVDKNEVANLLNSIQENGTWPDINYQDVSREGFQHSRHSANIVTLARAYNTKSSRFFKSTKVKNVVELALKNWVDHDYICDNWWHNQIGTPNNLVHVMLLIGDELPKDLVEKAQPIINRANIDAPGARPGGDRIKIAGIQAKNLLFLGDRETFDEVVRVIENEIKYVEWIGRKYGYTYRINSSGFANRSAGGRGIQYGNSFHHRGDGVNNTLSYGLSYADAFVEWAVYTANTRYSFADDKQERLVDYFLDGICKTSIYGKFPDPGAKNRSVCRRGTLRPYSAKTAENLLLATAYRRKELKEIADIRNQGIKPTVSHATFFWNTGHFSYQRPDWFTSVRMYSTRTHNMEEPYNSEGLLNHHRGDGANHISRTGDEYYDIFPVFDYQKVPGATIMQKAELPAPNQIQKLGLTDFVGAVTDGIYGAVAFDFKSPHDPLVARKSWFFFDEEYVCLGAGISCKQNLPVVTTVNQCLLRGEVALSSQNKKVTVEKGEKTFENVDWVFHDRIGYVFPNPTDVELKNSAATGSWWNISKQISTPKEEVTADVFKLWLNHGSRPSDAAYEYIVVPATSMEKMEENRSKNNITILKNTPEIQAVENTNLEICQVVFYKGGEIEIFPTVKLFSDNPGIVMLKMKNGSITEISVADPNRELSRFNLSVSTKIEKSGETFTASWNENTRMTHISIELPGGNYAGSSATVKL</sequence>
<evidence type="ECO:0000313" key="12">
    <source>
        <dbReference type="Proteomes" id="UP000184164"/>
    </source>
</evidence>
<dbReference type="GO" id="GO:0005975">
    <property type="term" value="P:carbohydrate metabolic process"/>
    <property type="evidence" value="ECO:0007669"/>
    <property type="project" value="InterPro"/>
</dbReference>
<feature type="domain" description="Polysaccharide lyase family 8 C-terminal" evidence="9">
    <location>
        <begin position="622"/>
        <end position="689"/>
    </location>
</feature>
<dbReference type="Gene3D" id="2.70.98.10">
    <property type="match status" value="1"/>
</dbReference>
<feature type="chain" id="PRO_5013200246" evidence="7">
    <location>
        <begin position="23"/>
        <end position="737"/>
    </location>
</feature>
<feature type="domain" description="Polysaccharide lyase family 8 central" evidence="8">
    <location>
        <begin position="358"/>
        <end position="608"/>
    </location>
</feature>
<keyword evidence="6 11" id="KW-0456">Lyase</keyword>
<dbReference type="RefSeq" id="WP_072999385.1">
    <property type="nucleotide sequence ID" value="NZ_FQUM01000002.1"/>
</dbReference>
<dbReference type="Gene3D" id="1.50.10.100">
    <property type="entry name" value="Chondroitin AC/alginate lyase"/>
    <property type="match status" value="1"/>
</dbReference>
<name>A0A1M4W1H6_9BACT</name>
<dbReference type="Pfam" id="PF02884">
    <property type="entry name" value="Lyase_8_C"/>
    <property type="match status" value="1"/>
</dbReference>
<feature type="domain" description="Polysaccharide lyase 8 N-terminal alpha-helical" evidence="10">
    <location>
        <begin position="45"/>
        <end position="206"/>
    </location>
</feature>
<evidence type="ECO:0000256" key="1">
    <source>
        <dbReference type="ARBA" id="ARBA00001913"/>
    </source>
</evidence>
<dbReference type="InterPro" id="IPR004103">
    <property type="entry name" value="Lyase_8_C"/>
</dbReference>